<dbReference type="EMBL" id="CADCTY010001116">
    <property type="protein sequence ID" value="CAA9358052.1"/>
    <property type="molecule type" value="Genomic_DNA"/>
</dbReference>
<organism evidence="1">
    <name type="scientific">uncultured Leptolyngbya sp</name>
    <dbReference type="NCBI Taxonomy" id="332963"/>
    <lineage>
        <taxon>Bacteria</taxon>
        <taxon>Bacillati</taxon>
        <taxon>Cyanobacteriota</taxon>
        <taxon>Cyanophyceae</taxon>
        <taxon>Leptolyngbyales</taxon>
        <taxon>Leptolyngbyaceae</taxon>
        <taxon>Leptolyngbya group</taxon>
        <taxon>Leptolyngbya</taxon>
        <taxon>environmental samples</taxon>
    </lineage>
</organism>
<dbReference type="AlphaFoldDB" id="A0A6J4MHI1"/>
<accession>A0A6J4MHI1</accession>
<reference evidence="1" key="1">
    <citation type="submission" date="2020-02" db="EMBL/GenBank/DDBJ databases">
        <authorList>
            <person name="Meier V. D."/>
        </authorList>
    </citation>
    <scope>NUCLEOTIDE SEQUENCE</scope>
    <source>
        <strain evidence="1">AVDCRST_MAG94</strain>
    </source>
</reference>
<evidence type="ECO:0000313" key="1">
    <source>
        <dbReference type="EMBL" id="CAA9358052.1"/>
    </source>
</evidence>
<sequence length="43" mass="5246">MEQEQLNELMIDYEKYCTGDREDSARVELNVRGYYINRQSTKR</sequence>
<name>A0A6J4MHI1_9CYAN</name>
<protein>
    <submittedName>
        <fullName evidence="1">Uncharacterized protein</fullName>
    </submittedName>
</protein>
<proteinExistence type="predicted"/>
<gene>
    <name evidence="1" type="ORF">AVDCRST_MAG94-3189</name>
</gene>